<feature type="compositionally biased region" description="Polar residues" evidence="1">
    <location>
        <begin position="15"/>
        <end position="27"/>
    </location>
</feature>
<reference evidence="2 3" key="1">
    <citation type="submission" date="2016-08" db="EMBL/GenBank/DDBJ databases">
        <authorList>
            <consortium name="Lentinula edodes genome sequencing consortium"/>
            <person name="Sakamoto Y."/>
            <person name="Nakade K."/>
            <person name="Sato S."/>
            <person name="Yoshida Y."/>
            <person name="Miyazaki K."/>
            <person name="Natsume S."/>
            <person name="Konno N."/>
        </authorList>
    </citation>
    <scope>NUCLEOTIDE SEQUENCE [LARGE SCALE GENOMIC DNA]</scope>
    <source>
        <strain evidence="2 3">NBRC 111202</strain>
    </source>
</reference>
<feature type="compositionally biased region" description="Polar residues" evidence="1">
    <location>
        <begin position="56"/>
        <end position="66"/>
    </location>
</feature>
<protein>
    <submittedName>
        <fullName evidence="2">Uncharacterized protein</fullName>
    </submittedName>
</protein>
<dbReference type="AlphaFoldDB" id="A0A1Q3EII1"/>
<evidence type="ECO:0000313" key="2">
    <source>
        <dbReference type="EMBL" id="GAW07002.1"/>
    </source>
</evidence>
<feature type="compositionally biased region" description="Basic and acidic residues" evidence="1">
    <location>
        <begin position="386"/>
        <end position="396"/>
    </location>
</feature>
<evidence type="ECO:0000256" key="1">
    <source>
        <dbReference type="SAM" id="MobiDB-lite"/>
    </source>
</evidence>
<dbReference type="EMBL" id="BDGU01000380">
    <property type="protein sequence ID" value="GAW07002.1"/>
    <property type="molecule type" value="Genomic_DNA"/>
</dbReference>
<evidence type="ECO:0000313" key="3">
    <source>
        <dbReference type="Proteomes" id="UP000188533"/>
    </source>
</evidence>
<gene>
    <name evidence="2" type="ORF">LENED_008963</name>
</gene>
<feature type="compositionally biased region" description="Acidic residues" evidence="1">
    <location>
        <begin position="235"/>
        <end position="245"/>
    </location>
</feature>
<feature type="region of interest" description="Disordered" evidence="1">
    <location>
        <begin position="159"/>
        <end position="257"/>
    </location>
</feature>
<name>A0A1Q3EII1_LENED</name>
<accession>A0A1Q3EII1</accession>
<feature type="compositionally biased region" description="Polar residues" evidence="1">
    <location>
        <begin position="430"/>
        <end position="451"/>
    </location>
</feature>
<feature type="region of interest" description="Disordered" evidence="1">
    <location>
        <begin position="288"/>
        <end position="451"/>
    </location>
</feature>
<comment type="caution">
    <text evidence="2">The sequence shown here is derived from an EMBL/GenBank/DDBJ whole genome shotgun (WGS) entry which is preliminary data.</text>
</comment>
<sequence length="619" mass="67787">MQLTQADQLPDKSGSLDTSSTMISSLDSLPPVGYPSTALGKRRAEDPSIGEPIGPSESSYDVQQMNGASGFLKSQIRARTGAKRARMILPTLGKRVRRKYLFEGPAPQNNNSSPPFTFVYSTSSSVPFHSQDVDRHTFPLSGRDSGPSRVAADVFVQRPFLSPPSSPEGLQSNDRSLWADGSDAEDEDITEALPESKLHRRLPPSNRSRSPRLIAPTGSIPPQISHHPKRTLNEDGGDADDEEENERPTQGPREVHADAGQALSEVPASLNHQKVDIGATMNVDTHSIRPAATQRVPPRVGVEEVTDEEFNRPSTACGPSIGSLHSPAHTPTHNVPRPPSQSRDNTDSSTPHSAQCPTKYQKVVETVDASAGAAPQKKQSTPLHLNSEKAHPKESNRQSSATLPGPEVNAQTRHPPQTYVEVDDDDEAVSSLTESDIGTQTPAPEHSATNANERFLRDEIIRLIETEVKTRNMLLTRRIEAFYQVHPSLAKLDELAEVITLLTAEAISGDETADGSSRHKYFITKVEWRSKELSDFLGYLTALHLCGRYIGTGKFQKGAFPKARYASTRPESIYDKDVAPKHLPINWYDPKWLKVHPMRVKAVQPAKAVPLTLPAPVLK</sequence>
<feature type="region of interest" description="Disordered" evidence="1">
    <location>
        <begin position="1"/>
        <end position="66"/>
    </location>
</feature>
<keyword evidence="3" id="KW-1185">Reference proteome</keyword>
<feature type="compositionally biased region" description="Polar residues" evidence="1">
    <location>
        <begin position="340"/>
        <end position="358"/>
    </location>
</feature>
<proteinExistence type="predicted"/>
<feature type="compositionally biased region" description="Low complexity" evidence="1">
    <location>
        <begin position="203"/>
        <end position="213"/>
    </location>
</feature>
<reference evidence="2 3" key="2">
    <citation type="submission" date="2017-02" db="EMBL/GenBank/DDBJ databases">
        <title>A genome survey and senescence transcriptome analysis in Lentinula edodes.</title>
        <authorList>
            <person name="Sakamoto Y."/>
            <person name="Nakade K."/>
            <person name="Sato S."/>
            <person name="Yoshida Y."/>
            <person name="Miyazaki K."/>
            <person name="Natsume S."/>
            <person name="Konno N."/>
        </authorList>
    </citation>
    <scope>NUCLEOTIDE SEQUENCE [LARGE SCALE GENOMIC DNA]</scope>
    <source>
        <strain evidence="2 3">NBRC 111202</strain>
    </source>
</reference>
<dbReference type="Proteomes" id="UP000188533">
    <property type="component" value="Unassembled WGS sequence"/>
</dbReference>
<organism evidence="2 3">
    <name type="scientific">Lentinula edodes</name>
    <name type="common">Shiitake mushroom</name>
    <name type="synonym">Lentinus edodes</name>
    <dbReference type="NCBI Taxonomy" id="5353"/>
    <lineage>
        <taxon>Eukaryota</taxon>
        <taxon>Fungi</taxon>
        <taxon>Dikarya</taxon>
        <taxon>Basidiomycota</taxon>
        <taxon>Agaricomycotina</taxon>
        <taxon>Agaricomycetes</taxon>
        <taxon>Agaricomycetidae</taxon>
        <taxon>Agaricales</taxon>
        <taxon>Marasmiineae</taxon>
        <taxon>Omphalotaceae</taxon>
        <taxon>Lentinula</taxon>
    </lineage>
</organism>